<comment type="caution">
    <text evidence="1">The sequence shown here is derived from an EMBL/GenBank/DDBJ whole genome shotgun (WGS) entry which is preliminary data.</text>
</comment>
<organism evidence="1 2">
    <name type="scientific">Asticcacaulis endophyticus</name>
    <dbReference type="NCBI Taxonomy" id="1395890"/>
    <lineage>
        <taxon>Bacteria</taxon>
        <taxon>Pseudomonadati</taxon>
        <taxon>Pseudomonadota</taxon>
        <taxon>Alphaproteobacteria</taxon>
        <taxon>Caulobacterales</taxon>
        <taxon>Caulobacteraceae</taxon>
        <taxon>Asticcacaulis</taxon>
    </lineage>
</organism>
<sequence length="89" mass="10504">MLNFIETNPWYTQAFAFSAFADEMFFQTLFANLDLKTEDAAPTSAHWLPGKANPEIITHDIYLQMQEGWHFMARKFDEVYPWMLSLNLH</sequence>
<dbReference type="Proteomes" id="UP000662572">
    <property type="component" value="Unassembled WGS sequence"/>
</dbReference>
<evidence type="ECO:0000313" key="2">
    <source>
        <dbReference type="Proteomes" id="UP000662572"/>
    </source>
</evidence>
<evidence type="ECO:0000313" key="1">
    <source>
        <dbReference type="EMBL" id="GGZ44852.1"/>
    </source>
</evidence>
<reference evidence="1" key="1">
    <citation type="journal article" date="2014" name="Int. J. Syst. Evol. Microbiol.">
        <title>Complete genome sequence of Corynebacterium casei LMG S-19264T (=DSM 44701T), isolated from a smear-ripened cheese.</title>
        <authorList>
            <consortium name="US DOE Joint Genome Institute (JGI-PGF)"/>
            <person name="Walter F."/>
            <person name="Albersmeier A."/>
            <person name="Kalinowski J."/>
            <person name="Ruckert C."/>
        </authorList>
    </citation>
    <scope>NUCLEOTIDE SEQUENCE</scope>
    <source>
        <strain evidence="1">KCTC 32296</strain>
    </source>
</reference>
<keyword evidence="2" id="KW-1185">Reference proteome</keyword>
<reference evidence="1" key="2">
    <citation type="submission" date="2020-09" db="EMBL/GenBank/DDBJ databases">
        <authorList>
            <person name="Sun Q."/>
            <person name="Kim S."/>
        </authorList>
    </citation>
    <scope>NUCLEOTIDE SEQUENCE</scope>
    <source>
        <strain evidence="1">KCTC 32296</strain>
    </source>
</reference>
<protein>
    <submittedName>
        <fullName evidence="1">Uncharacterized protein</fullName>
    </submittedName>
</protein>
<gene>
    <name evidence="1" type="ORF">GCM10011273_34430</name>
</gene>
<accession>A0A918UYZ2</accession>
<dbReference type="AlphaFoldDB" id="A0A918UYZ2"/>
<dbReference type="EMBL" id="BMZB01000008">
    <property type="protein sequence ID" value="GGZ44852.1"/>
    <property type="molecule type" value="Genomic_DNA"/>
</dbReference>
<proteinExistence type="predicted"/>
<name>A0A918UYZ2_9CAUL</name>